<dbReference type="AlphaFoldDB" id="A0A314YRX9"/>
<proteinExistence type="predicted"/>
<evidence type="ECO:0000313" key="5">
    <source>
        <dbReference type="Proteomes" id="UP000250321"/>
    </source>
</evidence>
<organism evidence="4 5">
    <name type="scientific">Prunus yedoensis var. nudiflora</name>
    <dbReference type="NCBI Taxonomy" id="2094558"/>
    <lineage>
        <taxon>Eukaryota</taxon>
        <taxon>Viridiplantae</taxon>
        <taxon>Streptophyta</taxon>
        <taxon>Embryophyta</taxon>
        <taxon>Tracheophyta</taxon>
        <taxon>Spermatophyta</taxon>
        <taxon>Magnoliopsida</taxon>
        <taxon>eudicotyledons</taxon>
        <taxon>Gunneridae</taxon>
        <taxon>Pentapetalae</taxon>
        <taxon>rosids</taxon>
        <taxon>fabids</taxon>
        <taxon>Rosales</taxon>
        <taxon>Rosaceae</taxon>
        <taxon>Amygdaloideae</taxon>
        <taxon>Amygdaleae</taxon>
        <taxon>Prunus</taxon>
    </lineage>
</organism>
<keyword evidence="2" id="KW-0472">Membrane</keyword>
<evidence type="ECO:0000313" key="4">
    <source>
        <dbReference type="EMBL" id="PQQ07528.1"/>
    </source>
</evidence>
<evidence type="ECO:0000313" key="3">
    <source>
        <dbReference type="EMBL" id="PQP97037.1"/>
    </source>
</evidence>
<accession>A0A314YRX9</accession>
<keyword evidence="5" id="KW-1185">Reference proteome</keyword>
<reference evidence="4 5" key="1">
    <citation type="submission" date="2018-02" db="EMBL/GenBank/DDBJ databases">
        <title>Draft genome of wild Prunus yedoensis var. nudiflora.</title>
        <authorList>
            <person name="Baek S."/>
            <person name="Kim J.-H."/>
            <person name="Choi K."/>
            <person name="Kim G.-B."/>
            <person name="Cho A."/>
            <person name="Jang H."/>
            <person name="Shin C.-H."/>
            <person name="Yu H.-J."/>
            <person name="Mun J.-H."/>
        </authorList>
    </citation>
    <scope>NUCLEOTIDE SEQUENCE [LARGE SCALE GENOMIC DNA]</scope>
    <source>
        <strain evidence="5">cv. Jeju island</strain>
        <tissue evidence="4">Leaf</tissue>
    </source>
</reference>
<keyword evidence="2" id="KW-0812">Transmembrane</keyword>
<evidence type="ECO:0000256" key="1">
    <source>
        <dbReference type="SAM" id="MobiDB-lite"/>
    </source>
</evidence>
<keyword evidence="2" id="KW-1133">Transmembrane helix</keyword>
<dbReference type="EMBL" id="PJQY01000850">
    <property type="protein sequence ID" value="PQQ07528.1"/>
    <property type="molecule type" value="Genomic_DNA"/>
</dbReference>
<comment type="caution">
    <text evidence="4">The sequence shown here is derived from an EMBL/GenBank/DDBJ whole genome shotgun (WGS) entry which is preliminary data.</text>
</comment>
<dbReference type="Proteomes" id="UP000250321">
    <property type="component" value="Unassembled WGS sequence"/>
</dbReference>
<feature type="region of interest" description="Disordered" evidence="1">
    <location>
        <begin position="1"/>
        <end position="29"/>
    </location>
</feature>
<evidence type="ECO:0000256" key="2">
    <source>
        <dbReference type="SAM" id="Phobius"/>
    </source>
</evidence>
<dbReference type="EMBL" id="PJQY01002022">
    <property type="protein sequence ID" value="PQP97037.1"/>
    <property type="molecule type" value="Genomic_DNA"/>
</dbReference>
<name>A0A314YRX9_PRUYE</name>
<sequence length="89" mass="9810">MAPFPPLSNNRNSSWKADASQGHDVAEISSQPRRGMTFLSLRPWRNRNAIDEDGRVWYDDLILAISVWLSTPAVLMAGVAASTISRATP</sequence>
<protein>
    <submittedName>
        <fullName evidence="4">Uncharacterized protein</fullName>
    </submittedName>
</protein>
<feature type="transmembrane region" description="Helical" evidence="2">
    <location>
        <begin position="61"/>
        <end position="84"/>
    </location>
</feature>
<gene>
    <name evidence="4" type="ORF">Pyn_07635</name>
    <name evidence="3" type="ORF">Pyn_41121</name>
</gene>